<dbReference type="KEGG" id="sphv:F9278_00080"/>
<sequence length="129" mass="14908">MPVYVLLGPALLLALLSPWIGRRIRRHRAEQDRRAAAEHYRKRLLAATDHAITTAVRAQLAEPVTDLRITRPMRVSVRDVVARARDDFALEVPRDQAAEMLRHRLEFRGHARWPDLLTDAFDDEEDQTP</sequence>
<name>A0A5P8JV00_9ACTN</name>
<dbReference type="Proteomes" id="UP000327294">
    <property type="component" value="Plasmid unnamed1"/>
</dbReference>
<dbReference type="EMBL" id="CP045095">
    <property type="protein sequence ID" value="QFQ94855.1"/>
    <property type="molecule type" value="Genomic_DNA"/>
</dbReference>
<proteinExistence type="predicted"/>
<protein>
    <submittedName>
        <fullName evidence="1">Uncharacterized protein</fullName>
    </submittedName>
</protein>
<reference evidence="1 2" key="1">
    <citation type="submission" date="2019-10" db="EMBL/GenBank/DDBJ databases">
        <title>Streptomyces sp. strain GY16 isolated from leaves of Broussonetia papyrifera.</title>
        <authorList>
            <person name="Mo P."/>
        </authorList>
    </citation>
    <scope>NUCLEOTIDE SEQUENCE [LARGE SCALE GENOMIC DNA]</scope>
    <source>
        <strain evidence="1 2">GY16</strain>
        <plasmid evidence="1 2">unnamed1</plasmid>
    </source>
</reference>
<dbReference type="AlphaFoldDB" id="A0A5P8JV00"/>
<geneLocation type="plasmid" evidence="1 2">
    <name>unnamed1</name>
</geneLocation>
<evidence type="ECO:0000313" key="1">
    <source>
        <dbReference type="EMBL" id="QFQ94855.1"/>
    </source>
</evidence>
<keyword evidence="1" id="KW-0614">Plasmid</keyword>
<gene>
    <name evidence="1" type="ORF">F9278_00080</name>
</gene>
<accession>A0A5P8JV00</accession>
<organism evidence="1 2">
    <name type="scientific">Streptomyces phaeolivaceus</name>
    <dbReference type="NCBI Taxonomy" id="2653200"/>
    <lineage>
        <taxon>Bacteria</taxon>
        <taxon>Bacillati</taxon>
        <taxon>Actinomycetota</taxon>
        <taxon>Actinomycetes</taxon>
        <taxon>Kitasatosporales</taxon>
        <taxon>Streptomycetaceae</taxon>
        <taxon>Streptomyces</taxon>
    </lineage>
</organism>
<dbReference type="RefSeq" id="WP_152166390.1">
    <property type="nucleotide sequence ID" value="NZ_CP045095.1"/>
</dbReference>
<evidence type="ECO:0000313" key="2">
    <source>
        <dbReference type="Proteomes" id="UP000327294"/>
    </source>
</evidence>
<keyword evidence="2" id="KW-1185">Reference proteome</keyword>